<dbReference type="Gene3D" id="3.40.50.12780">
    <property type="entry name" value="N-terminal domain of ligase-like"/>
    <property type="match status" value="1"/>
</dbReference>
<accession>A0A4U1IYE2</accession>
<proteinExistence type="inferred from homology"/>
<dbReference type="RefSeq" id="WP_136934063.1">
    <property type="nucleotide sequence ID" value="NZ_SSMQ01000058.1"/>
</dbReference>
<dbReference type="Pfam" id="PF13193">
    <property type="entry name" value="AMP-binding_C"/>
    <property type="match status" value="1"/>
</dbReference>
<dbReference type="EMBL" id="SSMQ01000058">
    <property type="protein sequence ID" value="TKC99274.1"/>
    <property type="molecule type" value="Genomic_DNA"/>
</dbReference>
<comment type="similarity">
    <text evidence="1">Belongs to the ATP-dependent AMP-binding enzyme family.</text>
</comment>
<name>A0A4U1IYE2_9BACT</name>
<evidence type="ECO:0000259" key="2">
    <source>
        <dbReference type="Pfam" id="PF00501"/>
    </source>
</evidence>
<dbReference type="PANTHER" id="PTHR43201:SF8">
    <property type="entry name" value="ACYL-COA SYNTHETASE FAMILY MEMBER 3"/>
    <property type="match status" value="1"/>
</dbReference>
<comment type="caution">
    <text evidence="4">The sequence shown here is derived from an EMBL/GenBank/DDBJ whole genome shotgun (WGS) entry which is preliminary data.</text>
</comment>
<dbReference type="AlphaFoldDB" id="A0A4U1IYE2"/>
<keyword evidence="5" id="KW-1185">Reference proteome</keyword>
<dbReference type="Proteomes" id="UP000309215">
    <property type="component" value="Unassembled WGS sequence"/>
</dbReference>
<dbReference type="InterPro" id="IPR000873">
    <property type="entry name" value="AMP-dep_synth/lig_dom"/>
</dbReference>
<dbReference type="Gene3D" id="3.30.300.30">
    <property type="match status" value="1"/>
</dbReference>
<feature type="domain" description="AMP-binding enzyme C-terminal" evidence="3">
    <location>
        <begin position="413"/>
        <end position="490"/>
    </location>
</feature>
<protein>
    <submittedName>
        <fullName evidence="4">Long-chain fatty acid--CoA ligase</fullName>
    </submittedName>
</protein>
<reference evidence="4 5" key="1">
    <citation type="submission" date="2019-04" db="EMBL/GenBank/DDBJ databases">
        <authorList>
            <person name="Li Y."/>
            <person name="Wang J."/>
        </authorList>
    </citation>
    <scope>NUCLEOTIDE SEQUENCE [LARGE SCALE GENOMIC DNA]</scope>
    <source>
        <strain evidence="4 5">DSM 14668</strain>
    </source>
</reference>
<dbReference type="InterPro" id="IPR020459">
    <property type="entry name" value="AMP-binding"/>
</dbReference>
<dbReference type="InterPro" id="IPR020845">
    <property type="entry name" value="AMP-binding_CS"/>
</dbReference>
<dbReference type="InterPro" id="IPR025110">
    <property type="entry name" value="AMP-bd_C"/>
</dbReference>
<dbReference type="PROSITE" id="PS00455">
    <property type="entry name" value="AMP_BINDING"/>
    <property type="match status" value="1"/>
</dbReference>
<keyword evidence="4" id="KW-0436">Ligase</keyword>
<evidence type="ECO:0000256" key="1">
    <source>
        <dbReference type="ARBA" id="ARBA00006432"/>
    </source>
</evidence>
<dbReference type="InterPro" id="IPR045851">
    <property type="entry name" value="AMP-bd_C_sf"/>
</dbReference>
<dbReference type="PANTHER" id="PTHR43201">
    <property type="entry name" value="ACYL-COA SYNTHETASE"/>
    <property type="match status" value="1"/>
</dbReference>
<sequence length="513" mass="55371">MPSPFVTRLASFQHEERLAVEDDARSRTFAELWDRAQRVRLALTEGAPSLEGRAVAILVSPGALWLEAFFGTILAGGVALPLSPLYPPAELAWFGEDARAAAVIVSEDQHERGALLCEGRRVLFAETLADGPRPEGDAAPLEPDDVALLLYTSGTTGKPKGAMITHANVDVQAAILREAWAFGEGDRLLHALPLHHLHGLGISLLTTLLAGAAARLLPRFEARRVWETFCRPNPPTVWMAVPTMYQKLFEAFDAADEPTRARWASGARGLRLATSGSAALPVTLAERWRAVTGTIPLERFGMTEIGVGATNTLDPSGRRSGSVGLPPRSVEARIVDEAGNDLERGPGELWIRGPSVFKGYLGREQATQDAFAEGRWFRTGDVAERAEDGYLRLLGRTSVDILKSGGYKLSALEIEEALRENAAVAEVAVVGLPDEAWGERVVAVVVAAPGRAAECAPEVLRGWAKERMALYKVPREVIVVMSLPRNALGKVVKPELVKAIVRGTVANMSRTES</sequence>
<dbReference type="GO" id="GO:0031956">
    <property type="term" value="F:medium-chain fatty acid-CoA ligase activity"/>
    <property type="evidence" value="ECO:0007669"/>
    <property type="project" value="TreeGrafter"/>
</dbReference>
<dbReference type="SUPFAM" id="SSF56801">
    <property type="entry name" value="Acetyl-CoA synthetase-like"/>
    <property type="match status" value="1"/>
</dbReference>
<evidence type="ECO:0000259" key="3">
    <source>
        <dbReference type="Pfam" id="PF13193"/>
    </source>
</evidence>
<evidence type="ECO:0000313" key="5">
    <source>
        <dbReference type="Proteomes" id="UP000309215"/>
    </source>
</evidence>
<feature type="domain" description="AMP-dependent synthetase/ligase" evidence="2">
    <location>
        <begin position="13"/>
        <end position="361"/>
    </location>
</feature>
<organism evidence="4 5">
    <name type="scientific">Polyangium fumosum</name>
    <dbReference type="NCBI Taxonomy" id="889272"/>
    <lineage>
        <taxon>Bacteria</taxon>
        <taxon>Pseudomonadati</taxon>
        <taxon>Myxococcota</taxon>
        <taxon>Polyangia</taxon>
        <taxon>Polyangiales</taxon>
        <taxon>Polyangiaceae</taxon>
        <taxon>Polyangium</taxon>
    </lineage>
</organism>
<dbReference type="GO" id="GO:0006631">
    <property type="term" value="P:fatty acid metabolic process"/>
    <property type="evidence" value="ECO:0007669"/>
    <property type="project" value="TreeGrafter"/>
</dbReference>
<dbReference type="OrthoDB" id="9801302at2"/>
<dbReference type="PRINTS" id="PR00154">
    <property type="entry name" value="AMPBINDING"/>
</dbReference>
<gene>
    <name evidence="4" type="ORF">E8A74_38280</name>
</gene>
<dbReference type="InterPro" id="IPR042099">
    <property type="entry name" value="ANL_N_sf"/>
</dbReference>
<dbReference type="Pfam" id="PF00501">
    <property type="entry name" value="AMP-binding"/>
    <property type="match status" value="1"/>
</dbReference>
<evidence type="ECO:0000313" key="4">
    <source>
        <dbReference type="EMBL" id="TKC99274.1"/>
    </source>
</evidence>